<keyword evidence="1" id="KW-1133">Transmembrane helix</keyword>
<evidence type="ECO:0000259" key="2">
    <source>
        <dbReference type="Pfam" id="PF01757"/>
    </source>
</evidence>
<evidence type="ECO:0000313" key="3">
    <source>
        <dbReference type="EMBL" id="SAL39966.1"/>
    </source>
</evidence>
<feature type="transmembrane region" description="Helical" evidence="1">
    <location>
        <begin position="314"/>
        <end position="336"/>
    </location>
</feature>
<dbReference type="EMBL" id="FCOK02000026">
    <property type="protein sequence ID" value="SAL39966.1"/>
    <property type="molecule type" value="Genomic_DNA"/>
</dbReference>
<dbReference type="OrthoDB" id="9767863at2"/>
<keyword evidence="1" id="KW-0812">Transmembrane</keyword>
<evidence type="ECO:0000256" key="1">
    <source>
        <dbReference type="SAM" id="Phobius"/>
    </source>
</evidence>
<dbReference type="PANTHER" id="PTHR23028:SF53">
    <property type="entry name" value="ACYL_TRANSF_3 DOMAIN-CONTAINING PROTEIN"/>
    <property type="match status" value="1"/>
</dbReference>
<dbReference type="RefSeq" id="WP_062087637.1">
    <property type="nucleotide sequence ID" value="NZ_FCOK02000026.1"/>
</dbReference>
<dbReference type="GO" id="GO:0016020">
    <property type="term" value="C:membrane"/>
    <property type="evidence" value="ECO:0007669"/>
    <property type="project" value="TreeGrafter"/>
</dbReference>
<feature type="transmembrane region" description="Helical" evidence="1">
    <location>
        <begin position="138"/>
        <end position="159"/>
    </location>
</feature>
<protein>
    <submittedName>
        <fullName evidence="3">Acyltransferase 3</fullName>
    </submittedName>
</protein>
<dbReference type="GO" id="GO:0016747">
    <property type="term" value="F:acyltransferase activity, transferring groups other than amino-acyl groups"/>
    <property type="evidence" value="ECO:0007669"/>
    <property type="project" value="InterPro"/>
</dbReference>
<evidence type="ECO:0000313" key="4">
    <source>
        <dbReference type="Proteomes" id="UP000054683"/>
    </source>
</evidence>
<feature type="transmembrane region" description="Helical" evidence="1">
    <location>
        <begin position="216"/>
        <end position="232"/>
    </location>
</feature>
<keyword evidence="3" id="KW-0808">Transferase</keyword>
<dbReference type="PANTHER" id="PTHR23028">
    <property type="entry name" value="ACETYLTRANSFERASE"/>
    <property type="match status" value="1"/>
</dbReference>
<feature type="transmembrane region" description="Helical" evidence="1">
    <location>
        <begin position="99"/>
        <end position="118"/>
    </location>
</feature>
<feature type="transmembrane region" description="Helical" evidence="1">
    <location>
        <begin position="171"/>
        <end position="204"/>
    </location>
</feature>
<accession>A0A158H6M7</accession>
<feature type="domain" description="Acyltransferase 3" evidence="2">
    <location>
        <begin position="21"/>
        <end position="320"/>
    </location>
</feature>
<reference evidence="3 4" key="1">
    <citation type="submission" date="2016-01" db="EMBL/GenBank/DDBJ databases">
        <authorList>
            <person name="Oliw E.H."/>
        </authorList>
    </citation>
    <scope>NUCLEOTIDE SEQUENCE [LARGE SCALE GENOMIC DNA]</scope>
    <source>
        <strain evidence="3">LMG 27134</strain>
    </source>
</reference>
<dbReference type="GO" id="GO:0000271">
    <property type="term" value="P:polysaccharide biosynthetic process"/>
    <property type="evidence" value="ECO:0007669"/>
    <property type="project" value="TreeGrafter"/>
</dbReference>
<dbReference type="Proteomes" id="UP000054683">
    <property type="component" value="Unassembled WGS sequence"/>
</dbReference>
<feature type="transmembrane region" description="Helical" evidence="1">
    <location>
        <begin position="239"/>
        <end position="256"/>
    </location>
</feature>
<dbReference type="Pfam" id="PF01757">
    <property type="entry name" value="Acyl_transf_3"/>
    <property type="match status" value="1"/>
</dbReference>
<sequence length="361" mass="39728">MRTLGSAFLASPHDSDNNFLILRLLAASLVVYGHTLGMGAPCPECFDFVSRWLNYRYSGDLGVQMFFVLSGFLVFASYDRSCNLVTFAKARALRIFPGLVVCVLLMVFVVGPSMTTISMHDYFSSDRTREYFFSNASLYRAIADLPGVFLSNAVPNIVNGPLWTLPIESRFYLFVALIGSIGLSATRWSANATVSAMCLMALFLPDFLPMVGTDPSYHRLGAFFAAGVLLYVNRNSVPLNAGIAVMLVLCAVFSFGSSTFDFAAGLVIVYGVFWLGFTKKLRLPRFIQDYSYGIYLYGWPVAQTITHLRPQMGGYWLVAATLAASWVVGATSWFFVEKPCLALKKKAGHQRLSTSDVAGAM</sequence>
<name>A0A158H6M7_9BURK</name>
<feature type="transmembrane region" description="Helical" evidence="1">
    <location>
        <begin position="262"/>
        <end position="278"/>
    </location>
</feature>
<feature type="transmembrane region" description="Helical" evidence="1">
    <location>
        <begin position="20"/>
        <end position="41"/>
    </location>
</feature>
<dbReference type="InterPro" id="IPR050879">
    <property type="entry name" value="Acyltransferase_3"/>
</dbReference>
<organism evidence="3 4">
    <name type="scientific">Caballeronia udeis</name>
    <dbReference type="NCBI Taxonomy" id="1232866"/>
    <lineage>
        <taxon>Bacteria</taxon>
        <taxon>Pseudomonadati</taxon>
        <taxon>Pseudomonadota</taxon>
        <taxon>Betaproteobacteria</taxon>
        <taxon>Burkholderiales</taxon>
        <taxon>Burkholderiaceae</taxon>
        <taxon>Caballeronia</taxon>
    </lineage>
</organism>
<proteinExistence type="predicted"/>
<gene>
    <name evidence="3" type="ORF">AWB69_04003</name>
</gene>
<dbReference type="AlphaFoldDB" id="A0A158H6M7"/>
<keyword evidence="3" id="KW-0012">Acyltransferase</keyword>
<feature type="transmembrane region" description="Helical" evidence="1">
    <location>
        <begin position="61"/>
        <end position="78"/>
    </location>
</feature>
<dbReference type="InterPro" id="IPR002656">
    <property type="entry name" value="Acyl_transf_3_dom"/>
</dbReference>
<keyword evidence="1" id="KW-0472">Membrane</keyword>